<feature type="non-terminal residue" evidence="2">
    <location>
        <position position="1"/>
    </location>
</feature>
<proteinExistence type="predicted"/>
<dbReference type="Pfam" id="PF01385">
    <property type="entry name" value="OrfB_IS605"/>
    <property type="match status" value="1"/>
</dbReference>
<dbReference type="Proteomes" id="UP000240569">
    <property type="component" value="Unassembled WGS sequence"/>
</dbReference>
<gene>
    <name evidence="2" type="ORF">B9Q02_08010</name>
</gene>
<reference evidence="2 3" key="1">
    <citation type="submission" date="2017-04" db="EMBL/GenBank/DDBJ databases">
        <title>Novel microbial lineages endemic to geothermal iron-oxide mats fill important gaps in the evolutionary history of Archaea.</title>
        <authorList>
            <person name="Jay Z.J."/>
            <person name="Beam J.P."/>
            <person name="Dlakic M."/>
            <person name="Rusch D.B."/>
            <person name="Kozubal M.A."/>
            <person name="Inskeep W.P."/>
        </authorList>
    </citation>
    <scope>NUCLEOTIDE SEQUENCE [LARGE SCALE GENOMIC DNA]</scope>
    <source>
        <strain evidence="2">BE_D</strain>
    </source>
</reference>
<organism evidence="2 3">
    <name type="scientific">Candidatus Marsarchaeota G1 archaeon BE_D</name>
    <dbReference type="NCBI Taxonomy" id="1978156"/>
    <lineage>
        <taxon>Archaea</taxon>
        <taxon>Candidatus Marsarchaeota</taxon>
        <taxon>Candidatus Marsarchaeota group 1</taxon>
    </lineage>
</organism>
<dbReference type="AlphaFoldDB" id="A0A2R6AF30"/>
<dbReference type="NCBIfam" id="NF040570">
    <property type="entry name" value="guided_TnpB"/>
    <property type="match status" value="1"/>
</dbReference>
<protein>
    <recommendedName>
        <fullName evidence="1">Probable transposase IS891/IS1136/IS1341 domain-containing protein</fullName>
    </recommendedName>
</protein>
<sequence>RERFFEGLANKPKKKKPHRYLSLVYPQSGWKLSNTRDVGQGKNKKKKARLYLSKIGFFTLILHRELPLKRVSQVRVKLYPSGRIYVIFLVEEAETLGQSSKEPKNAVGVDLGLTRLATLSDGRYLEHPKPLERSLERIRMLQRTLSRKRFLSNNWLKARMKLAKEHEHLKDFRRDSLNLGLSSHGSTTFWC</sequence>
<name>A0A2R6AF30_9ARCH</name>
<feature type="domain" description="Probable transposase IS891/IS1136/IS1341" evidence="1">
    <location>
        <begin position="95"/>
        <end position="178"/>
    </location>
</feature>
<evidence type="ECO:0000313" key="3">
    <source>
        <dbReference type="Proteomes" id="UP000240569"/>
    </source>
</evidence>
<dbReference type="InterPro" id="IPR001959">
    <property type="entry name" value="Transposase"/>
</dbReference>
<evidence type="ECO:0000259" key="1">
    <source>
        <dbReference type="Pfam" id="PF01385"/>
    </source>
</evidence>
<accession>A0A2R6AF30</accession>
<comment type="caution">
    <text evidence="2">The sequence shown here is derived from an EMBL/GenBank/DDBJ whole genome shotgun (WGS) entry which is preliminary data.</text>
</comment>
<dbReference type="EMBL" id="NEXD01000052">
    <property type="protein sequence ID" value="PSN84984.1"/>
    <property type="molecule type" value="Genomic_DNA"/>
</dbReference>
<evidence type="ECO:0000313" key="2">
    <source>
        <dbReference type="EMBL" id="PSN84984.1"/>
    </source>
</evidence>